<keyword evidence="1" id="KW-0812">Transmembrane</keyword>
<dbReference type="EMBL" id="HBEG01029811">
    <property type="protein sequence ID" value="CAD8367009.1"/>
    <property type="molecule type" value="Transcribed_RNA"/>
</dbReference>
<organism evidence="2">
    <name type="scientific">Pyrodinium bahamense</name>
    <dbReference type="NCBI Taxonomy" id="73915"/>
    <lineage>
        <taxon>Eukaryota</taxon>
        <taxon>Sar</taxon>
        <taxon>Alveolata</taxon>
        <taxon>Dinophyceae</taxon>
        <taxon>Gonyaulacales</taxon>
        <taxon>Pyrocystaceae</taxon>
        <taxon>Pyrodinium</taxon>
    </lineage>
</organism>
<evidence type="ECO:0000256" key="1">
    <source>
        <dbReference type="SAM" id="Phobius"/>
    </source>
</evidence>
<evidence type="ECO:0000313" key="2">
    <source>
        <dbReference type="EMBL" id="CAD8367009.1"/>
    </source>
</evidence>
<sequence>MANKVRHVAEKSALLTAESSCTHATTLRANGKGRPTIAAVAALPLAAGVLALASTRGEACPLANLSGSLALAQLGEAPDLCAALPYCRILGKSLRAVAGKGPDRDEDEGISFEARVYNTGLDVSELTLVMRAASEHGFARDVVETEEVVESRKPAWAKDIGRQNHFASVSIRPGANLTLSIRGVDPHTGESLVLPHAAITFFDIDAGRGRGVEFVKVRGYSDYWLTNSTELVVTRGASGDATFTASREGDGRDNPTDPLSLTALQKNRAVSVEFENADLMTFELGASEGQTLRQVKFVLRPALRCADTKLADGSALAADDPASPVTLMRSGLGVRGASPVTRMFGSVPMAQAYGPFVAVSLVLGVIALSGAVRCLRQRA</sequence>
<dbReference type="AlphaFoldDB" id="A0A7S0FL21"/>
<reference evidence="2" key="1">
    <citation type="submission" date="2021-01" db="EMBL/GenBank/DDBJ databases">
        <authorList>
            <person name="Corre E."/>
            <person name="Pelletier E."/>
            <person name="Niang G."/>
            <person name="Scheremetjew M."/>
            <person name="Finn R."/>
            <person name="Kale V."/>
            <person name="Holt S."/>
            <person name="Cochrane G."/>
            <person name="Meng A."/>
            <person name="Brown T."/>
            <person name="Cohen L."/>
        </authorList>
    </citation>
    <scope>NUCLEOTIDE SEQUENCE</scope>
    <source>
        <strain evidence="2">Pbaha01</strain>
    </source>
</reference>
<gene>
    <name evidence="2" type="ORF">PBAH0796_LOCUS18178</name>
</gene>
<proteinExistence type="predicted"/>
<accession>A0A7S0FL21</accession>
<protein>
    <submittedName>
        <fullName evidence="2">Uncharacterized protein</fullName>
    </submittedName>
</protein>
<feature type="transmembrane region" description="Helical" evidence="1">
    <location>
        <begin position="352"/>
        <end position="375"/>
    </location>
</feature>
<name>A0A7S0FL21_9DINO</name>
<keyword evidence="1" id="KW-1133">Transmembrane helix</keyword>
<keyword evidence="1" id="KW-0472">Membrane</keyword>